<gene>
    <name evidence="1" type="ORF">SAMN05444274_104366</name>
</gene>
<name>A0A1M5AKJ1_9BACT</name>
<sequence>MSVTERFVARTACFAYFVNWSLRSKQSSIVIFLFVFEYNGSLVEHKIN</sequence>
<evidence type="ECO:0000313" key="1">
    <source>
        <dbReference type="EMBL" id="SHF30654.1"/>
    </source>
</evidence>
<evidence type="ECO:0000313" key="2">
    <source>
        <dbReference type="Proteomes" id="UP000184164"/>
    </source>
</evidence>
<dbReference type="EMBL" id="FQUM01000004">
    <property type="protein sequence ID" value="SHF30654.1"/>
    <property type="molecule type" value="Genomic_DNA"/>
</dbReference>
<accession>A0A1M5AKJ1</accession>
<protein>
    <submittedName>
        <fullName evidence="1">Uncharacterized protein</fullName>
    </submittedName>
</protein>
<keyword evidence="2" id="KW-1185">Reference proteome</keyword>
<organism evidence="1 2">
    <name type="scientific">Mariniphaga anaerophila</name>
    <dbReference type="NCBI Taxonomy" id="1484053"/>
    <lineage>
        <taxon>Bacteria</taxon>
        <taxon>Pseudomonadati</taxon>
        <taxon>Bacteroidota</taxon>
        <taxon>Bacteroidia</taxon>
        <taxon>Marinilabiliales</taxon>
        <taxon>Prolixibacteraceae</taxon>
        <taxon>Mariniphaga</taxon>
    </lineage>
</organism>
<reference evidence="1 2" key="1">
    <citation type="submission" date="2016-11" db="EMBL/GenBank/DDBJ databases">
        <authorList>
            <person name="Jaros S."/>
            <person name="Januszkiewicz K."/>
            <person name="Wedrychowicz H."/>
        </authorList>
    </citation>
    <scope>NUCLEOTIDE SEQUENCE [LARGE SCALE GENOMIC DNA]</scope>
    <source>
        <strain evidence="1 2">DSM 26910</strain>
    </source>
</reference>
<dbReference type="AlphaFoldDB" id="A0A1M5AKJ1"/>
<proteinExistence type="predicted"/>
<dbReference type="Proteomes" id="UP000184164">
    <property type="component" value="Unassembled WGS sequence"/>
</dbReference>